<name>A0A482IS45_9BURK</name>
<proteinExistence type="predicted"/>
<accession>A0A482IS45</accession>
<dbReference type="InterPro" id="IPR025737">
    <property type="entry name" value="FApF"/>
</dbReference>
<keyword evidence="1" id="KW-0732">Signal</keyword>
<evidence type="ECO:0000313" key="3">
    <source>
        <dbReference type="Proteomes" id="UP000253772"/>
    </source>
</evidence>
<feature type="signal peptide" evidence="1">
    <location>
        <begin position="1"/>
        <end position="26"/>
    </location>
</feature>
<dbReference type="EMBL" id="CP037900">
    <property type="protein sequence ID" value="QBP11658.1"/>
    <property type="molecule type" value="Genomic_DNA"/>
</dbReference>
<reference evidence="2 3" key="1">
    <citation type="submission" date="2019-03" db="EMBL/GenBank/DDBJ databases">
        <title>Comparative insights into the high quality Complete genome sequence of highly metal resistant Cupriavidus metallidurans strain BS1 isolated from a gold-copper mine.</title>
        <authorList>
            <person name="Mazhar H.S."/>
            <person name="Rensing C."/>
        </authorList>
    </citation>
    <scope>NUCLEOTIDE SEQUENCE [LARGE SCALE GENOMIC DNA]</scope>
    <source>
        <strain evidence="2 3">BS1</strain>
    </source>
</reference>
<evidence type="ECO:0000313" key="2">
    <source>
        <dbReference type="EMBL" id="QBP11658.1"/>
    </source>
</evidence>
<sequence>MVCPGRTLVTLWMWLALWCCTMPAHAQELEPRSYSAAPIGTNFLAATYTRLSGDVLTDPSLPITDVSSRINIFGAGYVHVFDLAGRTASIGLLAPFASGDVSGNVLDAPTAVHRAGIGDARVRLAINLLGGPALTPAEFMKRAPDTMLGASLTVVAPTGQYDASRLVNVGTHRWAFKPEIGLSQPIGNWFSELSAGVWLFGDNNAFLGDKRREQSPLGVLQWHVGYQFRPALWVAADAGFYSGGRTSINGIPNADRQQNSRYGVTLSVPIVPGWSAKLAASKGLITRAAGDYTAITLTLQYQWINH</sequence>
<dbReference type="Pfam" id="PF13557">
    <property type="entry name" value="Phenol_MetA_deg"/>
    <property type="match status" value="1"/>
</dbReference>
<feature type="chain" id="PRO_5019871030" evidence="1">
    <location>
        <begin position="27"/>
        <end position="306"/>
    </location>
</feature>
<evidence type="ECO:0000256" key="1">
    <source>
        <dbReference type="SAM" id="SignalP"/>
    </source>
</evidence>
<dbReference type="Proteomes" id="UP000253772">
    <property type="component" value="Chromosome c1"/>
</dbReference>
<dbReference type="OrthoDB" id="191143at2"/>
<dbReference type="AlphaFoldDB" id="A0A482IS45"/>
<organism evidence="2 3">
    <name type="scientific">Cupriavidus metallidurans</name>
    <dbReference type="NCBI Taxonomy" id="119219"/>
    <lineage>
        <taxon>Bacteria</taxon>
        <taxon>Pseudomonadati</taxon>
        <taxon>Pseudomonadota</taxon>
        <taxon>Betaproteobacteria</taxon>
        <taxon>Burkholderiales</taxon>
        <taxon>Burkholderiaceae</taxon>
        <taxon>Cupriavidus</taxon>
    </lineage>
</organism>
<protein>
    <submittedName>
        <fullName evidence="2">Transporter</fullName>
    </submittedName>
</protein>
<gene>
    <name evidence="2" type="ORF">DDF84_008145</name>
</gene>